<organism evidence="11 12">
    <name type="scientific">Polynucleobacter kasalickyi</name>
    <dbReference type="NCBI Taxonomy" id="1938817"/>
    <lineage>
        <taxon>Bacteria</taxon>
        <taxon>Pseudomonadati</taxon>
        <taxon>Pseudomonadota</taxon>
        <taxon>Betaproteobacteria</taxon>
        <taxon>Burkholderiales</taxon>
        <taxon>Burkholderiaceae</taxon>
        <taxon>Polynucleobacter</taxon>
    </lineage>
</organism>
<feature type="binding site" evidence="8">
    <location>
        <begin position="134"/>
        <end position="137"/>
    </location>
    <ligand>
        <name>(6S)-5,6,7,8-tetrahydrofolate</name>
        <dbReference type="ChEBI" id="CHEBI:57453"/>
    </ligand>
</feature>
<proteinExistence type="inferred from homology"/>
<keyword evidence="12" id="KW-1185">Reference proteome</keyword>
<dbReference type="SUPFAM" id="SSF53328">
    <property type="entry name" value="Formyltransferase"/>
    <property type="match status" value="1"/>
</dbReference>
<dbReference type="Pfam" id="PF00551">
    <property type="entry name" value="Formyl_trans_N"/>
    <property type="match status" value="1"/>
</dbReference>
<feature type="domain" description="Formyl transferase C-terminal" evidence="10">
    <location>
        <begin position="229"/>
        <end position="329"/>
    </location>
</feature>
<dbReference type="EMBL" id="FWXJ01000015">
    <property type="protein sequence ID" value="SMC75440.1"/>
    <property type="molecule type" value="Genomic_DNA"/>
</dbReference>
<evidence type="ECO:0000256" key="5">
    <source>
        <dbReference type="ARBA" id="ARBA00022679"/>
    </source>
</evidence>
<evidence type="ECO:0000256" key="6">
    <source>
        <dbReference type="ARBA" id="ARBA00022917"/>
    </source>
</evidence>
<dbReference type="STRING" id="1938817.SAMN06296008_11512"/>
<dbReference type="NCBIfam" id="TIGR00460">
    <property type="entry name" value="fmt"/>
    <property type="match status" value="1"/>
</dbReference>
<accession>A0A1W2BR41</accession>
<dbReference type="InterPro" id="IPR002376">
    <property type="entry name" value="Formyl_transf_N"/>
</dbReference>
<dbReference type="InterPro" id="IPR037022">
    <property type="entry name" value="Formyl_trans_C_sf"/>
</dbReference>
<evidence type="ECO:0000313" key="11">
    <source>
        <dbReference type="EMBL" id="SMC75440.1"/>
    </source>
</evidence>
<name>A0A1W2BR41_9BURK</name>
<dbReference type="GO" id="GO:0005829">
    <property type="term" value="C:cytosol"/>
    <property type="evidence" value="ECO:0007669"/>
    <property type="project" value="TreeGrafter"/>
</dbReference>
<feature type="domain" description="Formyl transferase N-terminal" evidence="9">
    <location>
        <begin position="15"/>
        <end position="204"/>
    </location>
</feature>
<evidence type="ECO:0000256" key="7">
    <source>
        <dbReference type="ARBA" id="ARBA00048558"/>
    </source>
</evidence>
<dbReference type="InterPro" id="IPR005793">
    <property type="entry name" value="Formyl_trans_C"/>
</dbReference>
<evidence type="ECO:0000256" key="2">
    <source>
        <dbReference type="ARBA" id="ARBA00010699"/>
    </source>
</evidence>
<evidence type="ECO:0000259" key="10">
    <source>
        <dbReference type="Pfam" id="PF02911"/>
    </source>
</evidence>
<dbReference type="Gene3D" id="3.40.50.170">
    <property type="entry name" value="Formyl transferase, N-terminal domain"/>
    <property type="match status" value="1"/>
</dbReference>
<comment type="similarity">
    <text evidence="2 8">Belongs to the Fmt family.</text>
</comment>
<evidence type="ECO:0000313" key="12">
    <source>
        <dbReference type="Proteomes" id="UP000192708"/>
    </source>
</evidence>
<dbReference type="Gene3D" id="3.10.25.10">
    <property type="entry name" value="Formyl transferase, C-terminal domain"/>
    <property type="match status" value="1"/>
</dbReference>
<reference evidence="11 12" key="1">
    <citation type="submission" date="2017-04" db="EMBL/GenBank/DDBJ databases">
        <authorList>
            <person name="Afonso C.L."/>
            <person name="Miller P.J."/>
            <person name="Scott M.A."/>
            <person name="Spackman E."/>
            <person name="Goraichik I."/>
            <person name="Dimitrov K.M."/>
            <person name="Suarez D.L."/>
            <person name="Swayne D.E."/>
        </authorList>
    </citation>
    <scope>NUCLEOTIDE SEQUENCE [LARGE SCALE GENOMIC DNA]</scope>
    <source>
        <strain evidence="11 12">VK13</strain>
    </source>
</reference>
<evidence type="ECO:0000256" key="4">
    <source>
        <dbReference type="ARBA" id="ARBA00016014"/>
    </source>
</evidence>
<dbReference type="OrthoDB" id="9802815at2"/>
<evidence type="ECO:0000259" key="9">
    <source>
        <dbReference type="Pfam" id="PF00551"/>
    </source>
</evidence>
<dbReference type="PANTHER" id="PTHR11138">
    <property type="entry name" value="METHIONYL-TRNA FORMYLTRANSFERASE"/>
    <property type="match status" value="1"/>
</dbReference>
<dbReference type="SUPFAM" id="SSF50486">
    <property type="entry name" value="FMT C-terminal domain-like"/>
    <property type="match status" value="1"/>
</dbReference>
<dbReference type="CDD" id="cd08704">
    <property type="entry name" value="Met_tRNA_FMT_C"/>
    <property type="match status" value="1"/>
</dbReference>
<dbReference type="PANTHER" id="PTHR11138:SF5">
    <property type="entry name" value="METHIONYL-TRNA FORMYLTRANSFERASE, MITOCHONDRIAL"/>
    <property type="match status" value="1"/>
</dbReference>
<dbReference type="InterPro" id="IPR036477">
    <property type="entry name" value="Formyl_transf_N_sf"/>
</dbReference>
<protein>
    <recommendedName>
        <fullName evidence="4 8">Methionyl-tRNA formyltransferase</fullName>
        <ecNumber evidence="3 8">2.1.2.9</ecNumber>
    </recommendedName>
</protein>
<gene>
    <name evidence="8" type="primary">fmt</name>
    <name evidence="11" type="ORF">SAMN06296008_11512</name>
</gene>
<dbReference type="GO" id="GO:0004479">
    <property type="term" value="F:methionyl-tRNA formyltransferase activity"/>
    <property type="evidence" value="ECO:0007669"/>
    <property type="project" value="UniProtKB-UniRule"/>
</dbReference>
<dbReference type="AlphaFoldDB" id="A0A1W2BR41"/>
<evidence type="ECO:0000256" key="1">
    <source>
        <dbReference type="ARBA" id="ARBA00002606"/>
    </source>
</evidence>
<comment type="catalytic activity">
    <reaction evidence="7 8">
        <text>L-methionyl-tRNA(fMet) + (6R)-10-formyltetrahydrofolate = N-formyl-L-methionyl-tRNA(fMet) + (6S)-5,6,7,8-tetrahydrofolate + H(+)</text>
        <dbReference type="Rhea" id="RHEA:24380"/>
        <dbReference type="Rhea" id="RHEA-COMP:9952"/>
        <dbReference type="Rhea" id="RHEA-COMP:9953"/>
        <dbReference type="ChEBI" id="CHEBI:15378"/>
        <dbReference type="ChEBI" id="CHEBI:57453"/>
        <dbReference type="ChEBI" id="CHEBI:78530"/>
        <dbReference type="ChEBI" id="CHEBI:78844"/>
        <dbReference type="ChEBI" id="CHEBI:195366"/>
        <dbReference type="EC" id="2.1.2.9"/>
    </reaction>
</comment>
<dbReference type="InterPro" id="IPR001555">
    <property type="entry name" value="GART_AS"/>
</dbReference>
<dbReference type="PROSITE" id="PS00373">
    <property type="entry name" value="GART"/>
    <property type="match status" value="1"/>
</dbReference>
<comment type="function">
    <text evidence="1 8">Attaches a formyl group to the free amino group of methionyl-tRNA(fMet). The formyl group appears to play a dual role in the initiator identity of N-formylmethionyl-tRNA by promoting its recognition by IF2 and preventing the misappropriation of this tRNA by the elongation apparatus.</text>
</comment>
<dbReference type="Proteomes" id="UP000192708">
    <property type="component" value="Unassembled WGS sequence"/>
</dbReference>
<evidence type="ECO:0000256" key="8">
    <source>
        <dbReference type="HAMAP-Rule" id="MF_00182"/>
    </source>
</evidence>
<sequence length="339" mass="37354">MGDFAKCGGKLRPLKIVYAGTPEFAKIILSSILQTAHQVVLVMTQPDRPSGRGLKIHPSPVKEVALDKNIPLLQPTSLKLDGKYPQEASEAKSILEQLDFDVMVVAAYGLILPKWLLALAESKSQLGCINVHASLLPRWRGAAPIHRAIWSGDVETGTCIMKMAEGLDTGPIIAQDRLNIQTFDTTQTLHDRLASQGARLLNETLNDVAHGKEFQLINQSEIGVTYAQKILKEEALIDWSQDAQIINRQIRALNPGPVAFTHSLDVLYKFWLSEDISDVVTQHRSATPGEILEINELGIEIACGKGVLRILELQKAGSKRATSKQFIQTNSFHVGQKFN</sequence>
<dbReference type="InterPro" id="IPR041711">
    <property type="entry name" value="Met-tRNA-FMT_N"/>
</dbReference>
<dbReference type="InterPro" id="IPR044135">
    <property type="entry name" value="Met-tRNA-FMT_C"/>
</dbReference>
<keyword evidence="5 8" id="KW-0808">Transferase</keyword>
<dbReference type="HAMAP" id="MF_00182">
    <property type="entry name" value="Formyl_trans"/>
    <property type="match status" value="1"/>
</dbReference>
<dbReference type="InterPro" id="IPR011034">
    <property type="entry name" value="Formyl_transferase-like_C_sf"/>
</dbReference>
<dbReference type="InterPro" id="IPR005794">
    <property type="entry name" value="Fmt"/>
</dbReference>
<dbReference type="CDD" id="cd08646">
    <property type="entry name" value="FMT_core_Met-tRNA-FMT_N"/>
    <property type="match status" value="1"/>
</dbReference>
<dbReference type="EC" id="2.1.2.9" evidence="3 8"/>
<dbReference type="Pfam" id="PF02911">
    <property type="entry name" value="Formyl_trans_C"/>
    <property type="match status" value="1"/>
</dbReference>
<evidence type="ECO:0000256" key="3">
    <source>
        <dbReference type="ARBA" id="ARBA00012261"/>
    </source>
</evidence>
<keyword evidence="6 8" id="KW-0648">Protein biosynthesis</keyword>